<accession>A0ABQ9NNN2</accession>
<dbReference type="Pfam" id="PF11578">
    <property type="entry name" value="DUF3237"/>
    <property type="match status" value="1"/>
</dbReference>
<dbReference type="EMBL" id="JAPDRL010000083">
    <property type="protein sequence ID" value="KAJ9658780.1"/>
    <property type="molecule type" value="Genomic_DNA"/>
</dbReference>
<dbReference type="PANTHER" id="PTHR37315:SF1">
    <property type="entry name" value="UPF0311 PROTEIN BLR7842"/>
    <property type="match status" value="1"/>
</dbReference>
<dbReference type="HAMAP" id="MF_00775">
    <property type="entry name" value="UPF0311"/>
    <property type="match status" value="1"/>
</dbReference>
<organism evidence="1 2">
    <name type="scientific">Coniosporium apollinis</name>
    <dbReference type="NCBI Taxonomy" id="61459"/>
    <lineage>
        <taxon>Eukaryota</taxon>
        <taxon>Fungi</taxon>
        <taxon>Dikarya</taxon>
        <taxon>Ascomycota</taxon>
        <taxon>Pezizomycotina</taxon>
        <taxon>Dothideomycetes</taxon>
        <taxon>Dothideomycetes incertae sedis</taxon>
        <taxon>Coniosporium</taxon>
    </lineage>
</organism>
<protein>
    <submittedName>
        <fullName evidence="1">Uncharacterized protein</fullName>
    </submittedName>
</protein>
<evidence type="ECO:0000313" key="1">
    <source>
        <dbReference type="EMBL" id="KAJ9658780.1"/>
    </source>
</evidence>
<reference evidence="1" key="1">
    <citation type="submission" date="2022-10" db="EMBL/GenBank/DDBJ databases">
        <title>Culturing micro-colonial fungi from biological soil crusts in the Mojave desert and describing Neophaeococcomyces mojavensis, and introducing the new genera and species Taxawa tesnikishii.</title>
        <authorList>
            <person name="Kurbessoian T."/>
            <person name="Stajich J.E."/>
        </authorList>
    </citation>
    <scope>NUCLEOTIDE SEQUENCE</scope>
    <source>
        <strain evidence="1">TK_1</strain>
    </source>
</reference>
<dbReference type="Gene3D" id="2.40.160.20">
    <property type="match status" value="1"/>
</dbReference>
<dbReference type="PANTHER" id="PTHR37315">
    <property type="entry name" value="UPF0311 PROTEIN BLR7842"/>
    <property type="match status" value="1"/>
</dbReference>
<dbReference type="InterPro" id="IPR020915">
    <property type="entry name" value="UPF0311"/>
</dbReference>
<comment type="caution">
    <text evidence="1">The sequence shown here is derived from an EMBL/GenBank/DDBJ whole genome shotgun (WGS) entry which is preliminary data.</text>
</comment>
<sequence length="163" mass="18455">MTPKFERVFTLRAYLDLENFLQIGPVKSGPHRAFVHATSGFLEGSGVKAEVVPGGGDWLLLDPSSNVGHLDVRVQFKTDDGEGIYAHYDGVLRMDEATQKILNRSEDAKDTEYGDHYFFTTPIFETSSERLKWMNSTVFVGQGRWMMDKDGYAVEYGIYKVEN</sequence>
<dbReference type="Proteomes" id="UP001172684">
    <property type="component" value="Unassembled WGS sequence"/>
</dbReference>
<keyword evidence="2" id="KW-1185">Reference proteome</keyword>
<proteinExistence type="inferred from homology"/>
<name>A0ABQ9NNN2_9PEZI</name>
<evidence type="ECO:0000313" key="2">
    <source>
        <dbReference type="Proteomes" id="UP001172684"/>
    </source>
</evidence>
<gene>
    <name evidence="1" type="ORF">H2201_007638</name>
</gene>